<organism evidence="2 3">
    <name type="scientific">Oceanobacillus oncorhynchi</name>
    <dbReference type="NCBI Taxonomy" id="545501"/>
    <lineage>
        <taxon>Bacteria</taxon>
        <taxon>Bacillati</taxon>
        <taxon>Bacillota</taxon>
        <taxon>Bacilli</taxon>
        <taxon>Bacillales</taxon>
        <taxon>Bacillaceae</taxon>
        <taxon>Oceanobacillus</taxon>
    </lineage>
</organism>
<sequence>MSKKILMIALTLLSAIVCILLAARQPTGPNTISYDDLGGLFISIGMVVVLFLPPLLLSFFHHVVVRTISAIYQALIAISFTGLILGSFFASTGAAVTITAIIGTILSITSIFVTLYAGKTKNTYSF</sequence>
<evidence type="ECO:0000313" key="3">
    <source>
        <dbReference type="Proteomes" id="UP000040453"/>
    </source>
</evidence>
<dbReference type="AlphaFoldDB" id="A0A0A1MIF9"/>
<accession>A0A0A1MIF9</accession>
<feature type="transmembrane region" description="Helical" evidence="1">
    <location>
        <begin position="40"/>
        <end position="59"/>
    </location>
</feature>
<keyword evidence="1" id="KW-0812">Transmembrane</keyword>
<reference evidence="2 3" key="1">
    <citation type="submission" date="2014-11" db="EMBL/GenBank/DDBJ databases">
        <authorList>
            <person name="Urmite Genomes Urmite Genomes"/>
        </authorList>
    </citation>
    <scope>NUCLEOTIDE SEQUENCE [LARGE SCALE GENOMIC DNA]</scope>
    <source>
        <strain evidence="2 3">Oc5</strain>
    </source>
</reference>
<dbReference type="OrthoDB" id="2357074at2"/>
<evidence type="ECO:0000256" key="1">
    <source>
        <dbReference type="SAM" id="Phobius"/>
    </source>
</evidence>
<dbReference type="Proteomes" id="UP000040453">
    <property type="component" value="Unassembled WGS sequence"/>
</dbReference>
<dbReference type="EMBL" id="CDGG01000001">
    <property type="protein sequence ID" value="CEI82833.1"/>
    <property type="molecule type" value="Genomic_DNA"/>
</dbReference>
<proteinExistence type="predicted"/>
<feature type="transmembrane region" description="Helical" evidence="1">
    <location>
        <begin position="96"/>
        <end position="117"/>
    </location>
</feature>
<keyword evidence="1" id="KW-1133">Transmembrane helix</keyword>
<name>A0A0A1MIF9_9BACI</name>
<protein>
    <submittedName>
        <fullName evidence="2">Uncharacterized protein</fullName>
    </submittedName>
</protein>
<dbReference type="RefSeq" id="WP_042532863.1">
    <property type="nucleotide sequence ID" value="NZ_CDGG01000001.1"/>
</dbReference>
<gene>
    <name evidence="2" type="ORF">BN997_02720</name>
</gene>
<evidence type="ECO:0000313" key="2">
    <source>
        <dbReference type="EMBL" id="CEI82833.1"/>
    </source>
</evidence>
<feature type="transmembrane region" description="Helical" evidence="1">
    <location>
        <begin position="71"/>
        <end position="90"/>
    </location>
</feature>
<keyword evidence="1" id="KW-0472">Membrane</keyword>
<keyword evidence="3" id="KW-1185">Reference proteome</keyword>